<proteinExistence type="predicted"/>
<sequence>MSLETFLGLTPDQTISAWHLWKKQKEEDSKRTDLTAWQIARWQSWVNLYPPEMKEASQFDILKLEGDDELKEYLKKKKEQVGNKPERDERRFRALAKKWG</sequence>
<evidence type="ECO:0000313" key="2">
    <source>
        <dbReference type="Proteomes" id="UP000243525"/>
    </source>
</evidence>
<evidence type="ECO:0000313" key="1">
    <source>
        <dbReference type="EMBL" id="PTN08039.1"/>
    </source>
</evidence>
<name>A0A2T5C0C4_9BACT</name>
<dbReference type="AlphaFoldDB" id="A0A2T5C0C4"/>
<keyword evidence="2" id="KW-1185">Reference proteome</keyword>
<organism evidence="1 2">
    <name type="scientific">Mangrovibacterium marinum</name>
    <dbReference type="NCBI Taxonomy" id="1639118"/>
    <lineage>
        <taxon>Bacteria</taxon>
        <taxon>Pseudomonadati</taxon>
        <taxon>Bacteroidota</taxon>
        <taxon>Bacteroidia</taxon>
        <taxon>Marinilabiliales</taxon>
        <taxon>Prolixibacteraceae</taxon>
        <taxon>Mangrovibacterium</taxon>
    </lineage>
</organism>
<protein>
    <submittedName>
        <fullName evidence="1">Uncharacterized protein</fullName>
    </submittedName>
</protein>
<gene>
    <name evidence="1" type="ORF">C8N47_11179</name>
</gene>
<accession>A0A2T5C0C4</accession>
<reference evidence="1 2" key="1">
    <citation type="submission" date="2018-04" db="EMBL/GenBank/DDBJ databases">
        <title>Genomic Encyclopedia of Archaeal and Bacterial Type Strains, Phase II (KMG-II): from individual species to whole genera.</title>
        <authorList>
            <person name="Goeker M."/>
        </authorList>
    </citation>
    <scope>NUCLEOTIDE SEQUENCE [LARGE SCALE GENOMIC DNA]</scope>
    <source>
        <strain evidence="1 2">DSM 28823</strain>
    </source>
</reference>
<dbReference type="EMBL" id="QAAD01000011">
    <property type="protein sequence ID" value="PTN08039.1"/>
    <property type="molecule type" value="Genomic_DNA"/>
</dbReference>
<comment type="caution">
    <text evidence="1">The sequence shown here is derived from an EMBL/GenBank/DDBJ whole genome shotgun (WGS) entry which is preliminary data.</text>
</comment>
<dbReference type="RefSeq" id="WP_146161515.1">
    <property type="nucleotide sequence ID" value="NZ_QAAD01000011.1"/>
</dbReference>
<dbReference type="Proteomes" id="UP000243525">
    <property type="component" value="Unassembled WGS sequence"/>
</dbReference>